<feature type="compositionally biased region" description="Basic residues" evidence="1">
    <location>
        <begin position="22"/>
        <end position="32"/>
    </location>
</feature>
<gene>
    <name evidence="2" type="ordered locus">CV_3156</name>
</gene>
<organism evidence="2 3">
    <name type="scientific">Chromobacterium violaceum (strain ATCC 12472 / DSM 30191 / JCM 1249 / CCUG 213 / NBRC 12614 / NCIMB 9131 / NCTC 9757 / MK)</name>
    <dbReference type="NCBI Taxonomy" id="243365"/>
    <lineage>
        <taxon>Bacteria</taxon>
        <taxon>Pseudomonadati</taxon>
        <taxon>Pseudomonadota</taxon>
        <taxon>Betaproteobacteria</taxon>
        <taxon>Neisseriales</taxon>
        <taxon>Chromobacteriaceae</taxon>
        <taxon>Chromobacterium</taxon>
    </lineage>
</organism>
<dbReference type="KEGG" id="cvi:CV_3156"/>
<proteinExistence type="predicted"/>
<evidence type="ECO:0000256" key="1">
    <source>
        <dbReference type="SAM" id="MobiDB-lite"/>
    </source>
</evidence>
<dbReference type="Proteomes" id="UP000001424">
    <property type="component" value="Chromosome"/>
</dbReference>
<dbReference type="HOGENOM" id="CLU_1882074_0_0_4"/>
<accession>Q7NTA3</accession>
<sequence>MGRTQAIRAARRRLAIAGLAQPRRRLPGRSRAARQAGAGDPASAPQAVAANRAESQAGTSRPASAGPVSAAEALARRQMPLVDPDQAQRQPFRHGPFLSPSDSSYPFPAHAAKVVGERARAAGERFGTISPRADA</sequence>
<reference evidence="2 3" key="1">
    <citation type="journal article" date="2003" name="Proc. Natl. Acad. Sci. U.S.A.">
        <title>The complete genome sequence of Chromobacterium violaceum reveals remarkable and exploitable bacterial adaptability.</title>
        <authorList>
            <person name="Vasconcelos A.T.R."/>
            <person name="de Almeida D.F."/>
            <person name="Almeida F.C."/>
            <person name="de Almeida L.G.P."/>
            <person name="de Almeida R."/>
            <person name="Goncalves J.A.A."/>
            <person name="Andrade E.M."/>
            <person name="Antonio R.V."/>
            <person name="Araripe J."/>
            <person name="de Araujo M.F.F."/>
            <person name="Filho S.A."/>
            <person name="Azevedo V."/>
            <person name="Batista A.J."/>
            <person name="Bataus L.A.M."/>
            <person name="Batista J.S."/>
            <person name="Belo A."/>
            <person name="vander Berg C."/>
            <person name="Blamey J."/>
            <person name="Bogo M."/>
            <person name="Bonato S."/>
            <person name="Bordignon J."/>
            <person name="Brito C.A."/>
            <person name="Brocchi M."/>
            <person name="Burity H.A."/>
            <person name="Camargo A.A."/>
            <person name="Cardoso D.D.P."/>
            <person name="Carneiro N.P."/>
            <person name="Carraro D.M."/>
            <person name="Carvalho C.M.B."/>
            <person name="Cascardo J.C.M."/>
            <person name="Cavada B.S."/>
            <person name="Chueire L.M.O."/>
            <person name="Pasa T.B.C."/>
            <person name="Duran N."/>
            <person name="Fagundes N."/>
            <person name="Falcao C.L."/>
            <person name="Fantinatti F."/>
            <person name="Farias I.P."/>
            <person name="Felipe M.S.S."/>
            <person name="Ferrari L.P."/>
            <person name="Ferro J.A."/>
            <person name="Ferro M.I.T."/>
            <person name="Franco G.R."/>
            <person name="Freitas N.S.A."/>
            <person name="Furlan L.R."/>
            <person name="Gazzinelli R.T."/>
            <person name="Gomes E.A."/>
            <person name="Goncalves P.R."/>
            <person name="Grangeiro T.B."/>
            <person name="Grattapaglia D."/>
            <person name="Grisard E.C."/>
            <person name="Guimaraes C.T."/>
            <person name="Hanna E.S."/>
            <person name="Hungria M."/>
            <person name="Jardim S.N."/>
            <person name="Laurino J."/>
            <person name="Leoi L.C.T."/>
            <person name="Fassarella L."/>
            <person name="Lima A."/>
            <person name="Loureiro M.F."/>
            <person name="Lyra M.C.P."/>
            <person name="Macedo M."/>
            <person name="Madeira H.M.F."/>
            <person name="Manfio G.P."/>
            <person name="Maranhao A.Q."/>
            <person name="Martins W.S."/>
            <person name="di Mauro S.M.Z."/>
            <person name="de Medeiros S.R.B."/>
            <person name="Meissner R.D.V."/>
            <person name="Menck C.F.M."/>
            <person name="Moreira M.A.M."/>
            <person name="Nascimento F.F."/>
            <person name="Nicolas M.F."/>
            <person name="Oliveira J.G."/>
            <person name="Oliveira S.C."/>
            <person name="Paixao R.F.C."/>
            <person name="Parente J.A."/>
            <person name="Pedrosa F.O."/>
            <person name="Pena S.J.D."/>
            <person name="Perreira J.O."/>
            <person name="Perreira M."/>
            <person name="Pinto L.S.R.C."/>
            <person name="Pinto L.S."/>
            <person name="Porto J.I.R."/>
            <person name="Potrich D.P."/>
            <person name="Neto C.E.R."/>
            <person name="Reis A.M.M."/>
            <person name="Rigo L.U."/>
            <person name="Rondinelli E."/>
            <person name="dos Santos E.B.P."/>
            <person name="Santos F.R."/>
            <person name="Schneider M.P.C."/>
            <person name="Seuanez H.N."/>
            <person name="Silva A.M.R."/>
            <person name="da Silva A.L.C."/>
            <person name="Silva D.W."/>
            <person name="Silva R."/>
            <person name="Simoes I.C."/>
            <person name="Simon D."/>
            <person name="Soares C.M.A."/>
            <person name="Soares R.B.A."/>
            <person name="Souza E.M."/>
            <person name="Souza K.R.L."/>
            <person name="Souza R.C."/>
            <person name="Steffens M.B.R."/>
            <person name="Steindel M."/>
            <person name="Teixeira S.R."/>
            <person name="Urmenyi T."/>
            <person name="Vettore A."/>
            <person name="Wassem R."/>
            <person name="Zaha A."/>
            <person name="Simpson A.J.G."/>
        </authorList>
    </citation>
    <scope>NUCLEOTIDE SEQUENCE [LARGE SCALE GENOMIC DNA]</scope>
    <source>
        <strain evidence="3">ATCC 12472 / DSM 30191 / JCM 1249 / NBRC 12614 / NCIMB 9131 / NCTC 9757</strain>
    </source>
</reference>
<evidence type="ECO:0000313" key="2">
    <source>
        <dbReference type="EMBL" id="AAQ60823.1"/>
    </source>
</evidence>
<feature type="region of interest" description="Disordered" evidence="1">
    <location>
        <begin position="15"/>
        <end position="109"/>
    </location>
</feature>
<keyword evidence="3" id="KW-1185">Reference proteome</keyword>
<protein>
    <submittedName>
        <fullName evidence="2">Uncharacterized protein</fullName>
    </submittedName>
</protein>
<dbReference type="AlphaFoldDB" id="Q7NTA3"/>
<dbReference type="STRING" id="243365.CV_3156"/>
<feature type="compositionally biased region" description="Polar residues" evidence="1">
    <location>
        <begin position="53"/>
        <end position="62"/>
    </location>
</feature>
<name>Q7NTA3_CHRVO</name>
<dbReference type="EMBL" id="AE016825">
    <property type="protein sequence ID" value="AAQ60823.1"/>
    <property type="molecule type" value="Genomic_DNA"/>
</dbReference>
<evidence type="ECO:0000313" key="3">
    <source>
        <dbReference type="Proteomes" id="UP000001424"/>
    </source>
</evidence>